<comment type="catalytic activity">
    <reaction evidence="3">
        <text>3-(methylsulfanyl)propanoate + ATP + CoA = 3-(methylsulfanyl)propanoyl-CoA + AMP + diphosphate</text>
        <dbReference type="Rhea" id="RHEA:43052"/>
        <dbReference type="ChEBI" id="CHEBI:30616"/>
        <dbReference type="ChEBI" id="CHEBI:33019"/>
        <dbReference type="ChEBI" id="CHEBI:49016"/>
        <dbReference type="ChEBI" id="CHEBI:57287"/>
        <dbReference type="ChEBI" id="CHEBI:82815"/>
        <dbReference type="ChEBI" id="CHEBI:456215"/>
        <dbReference type="EC" id="6.2.1.44"/>
    </reaction>
    <physiologicalReaction direction="left-to-right" evidence="3">
        <dbReference type="Rhea" id="RHEA:43053"/>
    </physiologicalReaction>
</comment>
<feature type="domain" description="AMP-dependent synthetase/ligase" evidence="6">
    <location>
        <begin position="16"/>
        <end position="380"/>
    </location>
</feature>
<dbReference type="RefSeq" id="WP_317080423.1">
    <property type="nucleotide sequence ID" value="NZ_CP136594.1"/>
</dbReference>
<comment type="similarity">
    <text evidence="1">Belongs to the ATP-dependent AMP-binding enzyme family.</text>
</comment>
<dbReference type="GO" id="GO:0031956">
    <property type="term" value="F:medium-chain fatty acid-CoA ligase activity"/>
    <property type="evidence" value="ECO:0007669"/>
    <property type="project" value="TreeGrafter"/>
</dbReference>
<dbReference type="InterPro" id="IPR042099">
    <property type="entry name" value="ANL_N_sf"/>
</dbReference>
<reference evidence="8 9" key="1">
    <citation type="submission" date="2023-10" db="EMBL/GenBank/DDBJ databases">
        <title>Complete genome sequence of a Sphingomonadaceae bacterium.</title>
        <authorList>
            <person name="Yan C."/>
        </authorList>
    </citation>
    <scope>NUCLEOTIDE SEQUENCE [LARGE SCALE GENOMIC DNA]</scope>
    <source>
        <strain evidence="8 9">SCSIO 66989</strain>
    </source>
</reference>
<evidence type="ECO:0000256" key="1">
    <source>
        <dbReference type="ARBA" id="ARBA00006432"/>
    </source>
</evidence>
<protein>
    <recommendedName>
        <fullName evidence="5">3-methylmercaptopropionyl-CoA ligase</fullName>
        <ecNumber evidence="4">6.2.1.44</ecNumber>
    </recommendedName>
</protein>
<dbReference type="KEGG" id="acoa:RB602_10020"/>
<evidence type="ECO:0000259" key="6">
    <source>
        <dbReference type="Pfam" id="PF00501"/>
    </source>
</evidence>
<evidence type="ECO:0000259" key="7">
    <source>
        <dbReference type="Pfam" id="PF13193"/>
    </source>
</evidence>
<proteinExistence type="inferred from homology"/>
<dbReference type="Gene3D" id="3.30.300.30">
    <property type="match status" value="1"/>
</dbReference>
<dbReference type="CDD" id="cd17631">
    <property type="entry name" value="FACL_FadD13-like"/>
    <property type="match status" value="1"/>
</dbReference>
<dbReference type="Proteomes" id="UP001302429">
    <property type="component" value="Chromosome"/>
</dbReference>
<dbReference type="FunFam" id="3.30.300.30:FF:000008">
    <property type="entry name" value="2,3-dihydroxybenzoate-AMP ligase"/>
    <property type="match status" value="1"/>
</dbReference>
<dbReference type="GO" id="GO:0006631">
    <property type="term" value="P:fatty acid metabolic process"/>
    <property type="evidence" value="ECO:0007669"/>
    <property type="project" value="TreeGrafter"/>
</dbReference>
<dbReference type="InterPro" id="IPR045851">
    <property type="entry name" value="AMP-bd_C_sf"/>
</dbReference>
<evidence type="ECO:0000256" key="5">
    <source>
        <dbReference type="ARBA" id="ARBA00067668"/>
    </source>
</evidence>
<sequence>MTEATDPRGSFHACVDYWAERRPEHIALEDADGSYSYSELAEKSTALAKAFVGSGLKTGDRIAWLGKNRAAYAMLMVAASRAGLVIAPIGWRLALPEICYILQDTGAKWMLSEPDFATMARDAKEKCPELETIVCTHGCEHLTSLVDWMAAQPNDAELPPTDPENGVLQLYTSGTTGLPKGATLCNRNLFGLRQAVEESDYDWARLDENDKGLVVMPIAHIAGSGYTSMFLHAGATAYFLPEYDPAGVLDSIEAGVTNIFLVPTAIQMLINHPSAAETDFSRLRYMHYGASPMPLALLRQAMQVLGCGFVQHYGMTETTGTFTCLHPSDHDPEGNKRMRSAGLPMPEVEVRIVDSDNASVATGEVGEIVTRSKANMLGYWKQPEKTAETVDPEGWLHTGDAGYMDEDGYVYIHDRVKDMIISGGENVYPAEVENTLYSHPAVLEAAVIGVPDDKWGEAVKAVIVPRPGHEIESDEVIAFARESLAVYKVPKSIDVIPEMPRNASGKILRRELRAPYWEGKDRQVN</sequence>
<dbReference type="Pfam" id="PF13193">
    <property type="entry name" value="AMP-binding_C"/>
    <property type="match status" value="1"/>
</dbReference>
<organism evidence="8 9">
    <name type="scientific">Alterisphingorhabdus coralli</name>
    <dbReference type="NCBI Taxonomy" id="3071408"/>
    <lineage>
        <taxon>Bacteria</taxon>
        <taxon>Pseudomonadati</taxon>
        <taxon>Pseudomonadota</taxon>
        <taxon>Alphaproteobacteria</taxon>
        <taxon>Sphingomonadales</taxon>
        <taxon>Sphingomonadaceae</taxon>
        <taxon>Alterisphingorhabdus (ex Yan et al. 2024)</taxon>
    </lineage>
</organism>
<dbReference type="EC" id="6.2.1.44" evidence="4"/>
<dbReference type="SUPFAM" id="SSF56801">
    <property type="entry name" value="Acetyl-CoA synthetase-like"/>
    <property type="match status" value="1"/>
</dbReference>
<dbReference type="Gene3D" id="3.40.50.12780">
    <property type="entry name" value="N-terminal domain of ligase-like"/>
    <property type="match status" value="1"/>
</dbReference>
<dbReference type="PANTHER" id="PTHR43201">
    <property type="entry name" value="ACYL-COA SYNTHETASE"/>
    <property type="match status" value="1"/>
</dbReference>
<evidence type="ECO:0000313" key="9">
    <source>
        <dbReference type="Proteomes" id="UP001302429"/>
    </source>
</evidence>
<dbReference type="PANTHER" id="PTHR43201:SF5">
    <property type="entry name" value="MEDIUM-CHAIN ACYL-COA LIGASE ACSF2, MITOCHONDRIAL"/>
    <property type="match status" value="1"/>
</dbReference>
<keyword evidence="2 8" id="KW-0436">Ligase</keyword>
<dbReference type="EMBL" id="CP136594">
    <property type="protein sequence ID" value="WOE74190.1"/>
    <property type="molecule type" value="Genomic_DNA"/>
</dbReference>
<dbReference type="InterPro" id="IPR025110">
    <property type="entry name" value="AMP-bd_C"/>
</dbReference>
<accession>A0AA97I0H0</accession>
<evidence type="ECO:0000256" key="2">
    <source>
        <dbReference type="ARBA" id="ARBA00022598"/>
    </source>
</evidence>
<gene>
    <name evidence="8" type="ORF">RB602_10020</name>
</gene>
<evidence type="ECO:0000313" key="8">
    <source>
        <dbReference type="EMBL" id="WOE74190.1"/>
    </source>
</evidence>
<evidence type="ECO:0000256" key="3">
    <source>
        <dbReference type="ARBA" id="ARBA00051915"/>
    </source>
</evidence>
<name>A0AA97I0H0_9SPHN</name>
<dbReference type="NCBIfam" id="NF004837">
    <property type="entry name" value="PRK06187.1"/>
    <property type="match status" value="1"/>
</dbReference>
<feature type="domain" description="AMP-binding enzyme C-terminal" evidence="7">
    <location>
        <begin position="431"/>
        <end position="506"/>
    </location>
</feature>
<evidence type="ECO:0000256" key="4">
    <source>
        <dbReference type="ARBA" id="ARBA00066616"/>
    </source>
</evidence>
<keyword evidence="9" id="KW-1185">Reference proteome</keyword>
<dbReference type="InterPro" id="IPR000873">
    <property type="entry name" value="AMP-dep_synth/lig_dom"/>
</dbReference>
<dbReference type="Pfam" id="PF00501">
    <property type="entry name" value="AMP-binding"/>
    <property type="match status" value="1"/>
</dbReference>
<dbReference type="AlphaFoldDB" id="A0AA97I0H0"/>